<dbReference type="AlphaFoldDB" id="A0A410P5B0"/>
<feature type="transmembrane region" description="Helical" evidence="1">
    <location>
        <begin position="129"/>
        <end position="151"/>
    </location>
</feature>
<keyword evidence="1" id="KW-0472">Membrane</keyword>
<feature type="transmembrane region" description="Helical" evidence="1">
    <location>
        <begin position="89"/>
        <end position="109"/>
    </location>
</feature>
<keyword evidence="3" id="KW-1185">Reference proteome</keyword>
<keyword evidence="1" id="KW-1133">Transmembrane helix</keyword>
<dbReference type="OrthoDB" id="5453129at2"/>
<feature type="transmembrane region" description="Helical" evidence="1">
    <location>
        <begin position="12"/>
        <end position="36"/>
    </location>
</feature>
<evidence type="ECO:0000256" key="1">
    <source>
        <dbReference type="SAM" id="Phobius"/>
    </source>
</evidence>
<accession>A0A410P5B0</accession>
<dbReference type="KEGG" id="vai:BU251_06430"/>
<sequence>MNIPLALTHRRTIIFLNGLLFFITLGVVYDAFILFFRAGNDALSIENLLDGIATIFVAYGVALEERDTLMKFFKLYPQYLDDGQKRTDAVCHFYGLNYLLIGLFMEVAIETIKLPHKVFNTLVAEEVVFGIGLVFCLTGCVLLLKNMYLLLRLPKAA</sequence>
<dbReference type="EMBL" id="CP019384">
    <property type="protein sequence ID" value="QAT17385.1"/>
    <property type="molecule type" value="Genomic_DNA"/>
</dbReference>
<protein>
    <submittedName>
        <fullName evidence="2">Uncharacterized protein</fullName>
    </submittedName>
</protein>
<proteinExistence type="predicted"/>
<dbReference type="Proteomes" id="UP000287243">
    <property type="component" value="Chromosome"/>
</dbReference>
<keyword evidence="1" id="KW-0812">Transmembrane</keyword>
<gene>
    <name evidence="2" type="ORF">BU251_06430</name>
</gene>
<evidence type="ECO:0000313" key="2">
    <source>
        <dbReference type="EMBL" id="QAT17385.1"/>
    </source>
</evidence>
<evidence type="ECO:0000313" key="3">
    <source>
        <dbReference type="Proteomes" id="UP000287243"/>
    </source>
</evidence>
<feature type="transmembrane region" description="Helical" evidence="1">
    <location>
        <begin position="42"/>
        <end position="62"/>
    </location>
</feature>
<reference evidence="2 3" key="1">
    <citation type="submission" date="2017-01" db="EMBL/GenBank/DDBJ databases">
        <title>First insights into the biology of 'candidatus Vampirococcus archaeovorus'.</title>
        <authorList>
            <person name="Kizina J."/>
            <person name="Jordan S."/>
            <person name="Stueber K."/>
            <person name="Reinhardt R."/>
            <person name="Harder J."/>
        </authorList>
    </citation>
    <scope>NUCLEOTIDE SEQUENCE [LARGE SCALE GENOMIC DNA]</scope>
    <source>
        <strain evidence="2 3">LiM</strain>
    </source>
</reference>
<dbReference type="RefSeq" id="WP_128700208.1">
    <property type="nucleotide sequence ID" value="NZ_CP019384.1"/>
</dbReference>
<name>A0A410P5B0_VELA1</name>
<organism evidence="2 3">
    <name type="scientific">Velamenicoccus archaeovorus</name>
    <dbReference type="NCBI Taxonomy" id="1930593"/>
    <lineage>
        <taxon>Bacteria</taxon>
        <taxon>Pseudomonadati</taxon>
        <taxon>Candidatus Omnitrophota</taxon>
        <taxon>Candidatus Velamenicoccus</taxon>
    </lineage>
</organism>